<dbReference type="PANTHER" id="PTHR21349">
    <property type="entry name" value="50S RIBOSOMAL PROTEIN L21"/>
    <property type="match status" value="1"/>
</dbReference>
<evidence type="ECO:0000256" key="1">
    <source>
        <dbReference type="ARBA" id="ARBA00008563"/>
    </source>
</evidence>
<dbReference type="InterPro" id="IPR028909">
    <property type="entry name" value="bL21-like"/>
</dbReference>
<comment type="caution">
    <text evidence="4">The sequence shown here is derived from an EMBL/GenBank/DDBJ whole genome shotgun (WGS) entry which is preliminary data.</text>
</comment>
<evidence type="ECO:0000313" key="4">
    <source>
        <dbReference type="EMBL" id="PVV05297.1"/>
    </source>
</evidence>
<dbReference type="AlphaFoldDB" id="A0A2T9ZL85"/>
<comment type="similarity">
    <text evidence="1">Belongs to the bacterial ribosomal protein bL21 family.</text>
</comment>
<dbReference type="PANTHER" id="PTHR21349:SF0">
    <property type="entry name" value="LARGE RIBOSOMAL SUBUNIT PROTEIN BL21M"/>
    <property type="match status" value="1"/>
</dbReference>
<evidence type="ECO:0000313" key="5">
    <source>
        <dbReference type="Proteomes" id="UP000245609"/>
    </source>
</evidence>
<name>A0A2T9ZL85_9FUNG</name>
<feature type="region of interest" description="Disordered" evidence="3">
    <location>
        <begin position="58"/>
        <end position="80"/>
    </location>
</feature>
<dbReference type="Pfam" id="PF00829">
    <property type="entry name" value="Ribosomal_L21p"/>
    <property type="match status" value="1"/>
</dbReference>
<reference evidence="4 5" key="1">
    <citation type="journal article" date="2018" name="MBio">
        <title>Comparative Genomics Reveals the Core Gene Toolbox for the Fungus-Insect Symbiosis.</title>
        <authorList>
            <person name="Wang Y."/>
            <person name="Stata M."/>
            <person name="Wang W."/>
            <person name="Stajich J.E."/>
            <person name="White M.M."/>
            <person name="Moncalvo J.M."/>
        </authorList>
    </citation>
    <scope>NUCLEOTIDE SEQUENCE [LARGE SCALE GENOMIC DNA]</scope>
    <source>
        <strain evidence="4 5">SC-DP-2</strain>
    </source>
</reference>
<sequence>MARNLSCLAGTKLLSNRNGIFSLKNGTPNSYGFRTPLFQNSEMYSKFVFNRKFSTETSKDSETPVSMESQSGSLTETNSSDSISCWDSSNKKLLELLTNELDFYATVAIKGRKFTVTKGDTIVMDRMNDLNLGDTIALNQVSELGSKNYTLSGAPYINQGLVSIEATVIDLPEGKTVVTFKKKRRKGYQRTVQHKHRRTLLRISRFDVHKV</sequence>
<dbReference type="SUPFAM" id="SSF141091">
    <property type="entry name" value="L21p-like"/>
    <property type="match status" value="1"/>
</dbReference>
<feature type="compositionally biased region" description="Polar residues" evidence="3">
    <location>
        <begin position="63"/>
        <end position="78"/>
    </location>
</feature>
<dbReference type="GO" id="GO:0005762">
    <property type="term" value="C:mitochondrial large ribosomal subunit"/>
    <property type="evidence" value="ECO:0007669"/>
    <property type="project" value="TreeGrafter"/>
</dbReference>
<dbReference type="GO" id="GO:0003735">
    <property type="term" value="F:structural constituent of ribosome"/>
    <property type="evidence" value="ECO:0007669"/>
    <property type="project" value="TreeGrafter"/>
</dbReference>
<evidence type="ECO:0000256" key="3">
    <source>
        <dbReference type="SAM" id="MobiDB-lite"/>
    </source>
</evidence>
<gene>
    <name evidence="4" type="ORF">BB560_000186</name>
</gene>
<evidence type="ECO:0000256" key="2">
    <source>
        <dbReference type="ARBA" id="ARBA00044129"/>
    </source>
</evidence>
<dbReference type="OrthoDB" id="5994at2759"/>
<protein>
    <recommendedName>
        <fullName evidence="2">Large ribosomal subunit protein bL21m</fullName>
    </recommendedName>
</protein>
<accession>A0A2T9ZL85</accession>
<dbReference type="EMBL" id="MBFS01000018">
    <property type="protein sequence ID" value="PVV05297.1"/>
    <property type="molecule type" value="Genomic_DNA"/>
</dbReference>
<keyword evidence="5" id="KW-1185">Reference proteome</keyword>
<organism evidence="4 5">
    <name type="scientific">Smittium megazygosporum</name>
    <dbReference type="NCBI Taxonomy" id="133381"/>
    <lineage>
        <taxon>Eukaryota</taxon>
        <taxon>Fungi</taxon>
        <taxon>Fungi incertae sedis</taxon>
        <taxon>Zoopagomycota</taxon>
        <taxon>Kickxellomycotina</taxon>
        <taxon>Harpellomycetes</taxon>
        <taxon>Harpellales</taxon>
        <taxon>Legeriomycetaceae</taxon>
        <taxon>Smittium</taxon>
    </lineage>
</organism>
<dbReference type="Proteomes" id="UP000245609">
    <property type="component" value="Unassembled WGS sequence"/>
</dbReference>
<dbReference type="InterPro" id="IPR036164">
    <property type="entry name" value="bL21-like_sf"/>
</dbReference>
<dbReference type="STRING" id="133381.A0A2T9ZL85"/>
<proteinExistence type="inferred from homology"/>